<dbReference type="EMBL" id="JADWDJ010000008">
    <property type="protein sequence ID" value="KAG5277123.1"/>
    <property type="molecule type" value="Genomic_DNA"/>
</dbReference>
<protein>
    <submittedName>
        <fullName evidence="1">Uncharacterized protein</fullName>
    </submittedName>
</protein>
<evidence type="ECO:0000313" key="2">
    <source>
        <dbReference type="Proteomes" id="UP000823561"/>
    </source>
</evidence>
<dbReference type="Proteomes" id="UP000823561">
    <property type="component" value="Chromosome 8"/>
</dbReference>
<evidence type="ECO:0000313" key="1">
    <source>
        <dbReference type="EMBL" id="KAG5277123.1"/>
    </source>
</evidence>
<keyword evidence="2" id="KW-1185">Reference proteome</keyword>
<accession>A0AAV6GPT3</accession>
<sequence>MSLPVSITSAGFYLTTTFYPWRGVGSGARHRLLHARSRRNRSNLLEEKRSRFIVTDTKEEKPRVPHENRAIILKTRSPPVESLLHRHRSSACIHVFKLGLAVPAAAQLGLYFNQPPAFQAASKAASAWRSEGRATP</sequence>
<reference evidence="1" key="1">
    <citation type="submission" date="2020-10" db="EMBL/GenBank/DDBJ databases">
        <title>Chromosome-scale genome assembly of the Allis shad, Alosa alosa.</title>
        <authorList>
            <person name="Margot Z."/>
            <person name="Christophe K."/>
            <person name="Cabau C."/>
            <person name="Louis A."/>
            <person name="Berthelot C."/>
            <person name="Parey E."/>
            <person name="Roest Crollius H."/>
            <person name="Montfort J."/>
            <person name="Robinson-Rechavi M."/>
            <person name="Bucao C."/>
            <person name="Bouchez O."/>
            <person name="Gislard M."/>
            <person name="Lluch J."/>
            <person name="Milhes M."/>
            <person name="Lampietro C."/>
            <person name="Lopez Roques C."/>
            <person name="Donnadieu C."/>
            <person name="Braasch I."/>
            <person name="Desvignes T."/>
            <person name="Postlethwait J."/>
            <person name="Bobe J."/>
            <person name="Guiguen Y."/>
        </authorList>
    </citation>
    <scope>NUCLEOTIDE SEQUENCE</scope>
    <source>
        <strain evidence="1">M-15738</strain>
        <tissue evidence="1">Blood</tissue>
    </source>
</reference>
<organism evidence="1 2">
    <name type="scientific">Alosa alosa</name>
    <name type="common">allis shad</name>
    <dbReference type="NCBI Taxonomy" id="278164"/>
    <lineage>
        <taxon>Eukaryota</taxon>
        <taxon>Metazoa</taxon>
        <taxon>Chordata</taxon>
        <taxon>Craniata</taxon>
        <taxon>Vertebrata</taxon>
        <taxon>Euteleostomi</taxon>
        <taxon>Actinopterygii</taxon>
        <taxon>Neopterygii</taxon>
        <taxon>Teleostei</taxon>
        <taxon>Clupei</taxon>
        <taxon>Clupeiformes</taxon>
        <taxon>Clupeoidei</taxon>
        <taxon>Clupeidae</taxon>
        <taxon>Alosa</taxon>
    </lineage>
</organism>
<name>A0AAV6GPT3_9TELE</name>
<gene>
    <name evidence="1" type="ORF">AALO_G00113770</name>
</gene>
<dbReference type="AlphaFoldDB" id="A0AAV6GPT3"/>
<proteinExistence type="predicted"/>
<comment type="caution">
    <text evidence="1">The sequence shown here is derived from an EMBL/GenBank/DDBJ whole genome shotgun (WGS) entry which is preliminary data.</text>
</comment>